<feature type="domain" description="TonB-dependent receptor plug" evidence="17">
    <location>
        <begin position="123"/>
        <end position="225"/>
    </location>
</feature>
<evidence type="ECO:0000256" key="2">
    <source>
        <dbReference type="ARBA" id="ARBA00009810"/>
    </source>
</evidence>
<dbReference type="InterPro" id="IPR012910">
    <property type="entry name" value="Plug_dom"/>
</dbReference>
<dbReference type="InterPro" id="IPR000531">
    <property type="entry name" value="Beta-barrel_TonB"/>
</dbReference>
<evidence type="ECO:0000256" key="1">
    <source>
        <dbReference type="ARBA" id="ARBA00004571"/>
    </source>
</evidence>
<evidence type="ECO:0000313" key="19">
    <source>
        <dbReference type="Proteomes" id="UP000306236"/>
    </source>
</evidence>
<dbReference type="InterPro" id="IPR036942">
    <property type="entry name" value="Beta-barrel_TonB_sf"/>
</dbReference>
<accession>A0A4S5BUH9</accession>
<evidence type="ECO:0000256" key="12">
    <source>
        <dbReference type="ARBA" id="ARBA00023170"/>
    </source>
</evidence>
<dbReference type="InterPro" id="IPR037066">
    <property type="entry name" value="Plug_dom_sf"/>
</dbReference>
<keyword evidence="12 18" id="KW-0675">Receptor</keyword>
<keyword evidence="5" id="KW-0410">Iron transport</keyword>
<evidence type="ECO:0000256" key="4">
    <source>
        <dbReference type="ARBA" id="ARBA00022452"/>
    </source>
</evidence>
<evidence type="ECO:0000256" key="10">
    <source>
        <dbReference type="ARBA" id="ARBA00023077"/>
    </source>
</evidence>
<dbReference type="PANTHER" id="PTHR32552">
    <property type="entry name" value="FERRICHROME IRON RECEPTOR-RELATED"/>
    <property type="match status" value="1"/>
</dbReference>
<evidence type="ECO:0000256" key="15">
    <source>
        <dbReference type="RuleBase" id="RU003357"/>
    </source>
</evidence>
<evidence type="ECO:0000313" key="18">
    <source>
        <dbReference type="EMBL" id="THJ36577.1"/>
    </source>
</evidence>
<evidence type="ECO:0000256" key="11">
    <source>
        <dbReference type="ARBA" id="ARBA00023136"/>
    </source>
</evidence>
<organism evidence="18 19">
    <name type="scientific">Lampropedia aestuarii</name>
    <dbReference type="NCBI Taxonomy" id="2562762"/>
    <lineage>
        <taxon>Bacteria</taxon>
        <taxon>Pseudomonadati</taxon>
        <taxon>Pseudomonadota</taxon>
        <taxon>Betaproteobacteria</taxon>
        <taxon>Burkholderiales</taxon>
        <taxon>Comamonadaceae</taxon>
        <taxon>Lampropedia</taxon>
    </lineage>
</organism>
<name>A0A4S5BUH9_9BURK</name>
<reference evidence="18 19" key="1">
    <citation type="submission" date="2019-04" db="EMBL/GenBank/DDBJ databases">
        <title>Lampropedia sp YIM MLB12 draf genome.</title>
        <authorList>
            <person name="Wang Y.-X."/>
        </authorList>
    </citation>
    <scope>NUCLEOTIDE SEQUENCE [LARGE SCALE GENOMIC DNA]</scope>
    <source>
        <strain evidence="18 19">YIM MLB12</strain>
    </source>
</reference>
<dbReference type="GO" id="GO:0038023">
    <property type="term" value="F:signaling receptor activity"/>
    <property type="evidence" value="ECO:0007669"/>
    <property type="project" value="InterPro"/>
</dbReference>
<evidence type="ECO:0000259" key="17">
    <source>
        <dbReference type="Pfam" id="PF07715"/>
    </source>
</evidence>
<keyword evidence="10 15" id="KW-0798">TonB box</keyword>
<dbReference type="Gene3D" id="2.170.130.10">
    <property type="entry name" value="TonB-dependent receptor, plug domain"/>
    <property type="match status" value="1"/>
</dbReference>
<evidence type="ECO:0000256" key="7">
    <source>
        <dbReference type="ARBA" id="ARBA00022729"/>
    </source>
</evidence>
<gene>
    <name evidence="18" type="ORF">E8K88_01400</name>
</gene>
<dbReference type="CDD" id="cd01347">
    <property type="entry name" value="ligand_gated_channel"/>
    <property type="match status" value="1"/>
</dbReference>
<dbReference type="AlphaFoldDB" id="A0A4S5BUH9"/>
<dbReference type="Pfam" id="PF07715">
    <property type="entry name" value="Plug"/>
    <property type="match status" value="1"/>
</dbReference>
<keyword evidence="13 14" id="KW-0998">Cell outer membrane</keyword>
<feature type="domain" description="TonB-dependent receptor-like beta-barrel" evidence="16">
    <location>
        <begin position="303"/>
        <end position="761"/>
    </location>
</feature>
<evidence type="ECO:0000256" key="6">
    <source>
        <dbReference type="ARBA" id="ARBA00022692"/>
    </source>
</evidence>
<comment type="subcellular location">
    <subcellularLocation>
        <location evidence="1 14">Cell outer membrane</location>
        <topology evidence="1 14">Multi-pass membrane protein</topology>
    </subcellularLocation>
</comment>
<dbReference type="InterPro" id="IPR010105">
    <property type="entry name" value="TonB_sidphr_rcpt"/>
</dbReference>
<dbReference type="Gene3D" id="2.40.170.20">
    <property type="entry name" value="TonB-dependent receptor, beta-barrel domain"/>
    <property type="match status" value="1"/>
</dbReference>
<evidence type="ECO:0000256" key="5">
    <source>
        <dbReference type="ARBA" id="ARBA00022496"/>
    </source>
</evidence>
<dbReference type="GO" id="GO:0015891">
    <property type="term" value="P:siderophore transport"/>
    <property type="evidence" value="ECO:0007669"/>
    <property type="project" value="InterPro"/>
</dbReference>
<dbReference type="OrthoDB" id="9790771at2"/>
<dbReference type="PANTHER" id="PTHR32552:SF89">
    <property type="entry name" value="CATECHOLATE SIDEROPHORE RECEPTOR FIU"/>
    <property type="match status" value="1"/>
</dbReference>
<dbReference type="NCBIfam" id="TIGR01783">
    <property type="entry name" value="TonB-siderophor"/>
    <property type="match status" value="1"/>
</dbReference>
<evidence type="ECO:0000256" key="13">
    <source>
        <dbReference type="ARBA" id="ARBA00023237"/>
    </source>
</evidence>
<sequence>MSMSTTGNAAMRFFVLQRGQRKDRKQVLNYPPTEAAIFLIERLGSMAYIKGRKHQTVRGVTGSAAYGLLTGMALSLPVLAQPNAANPNATQAEQTLSEVQVIGDENIGYKVNALSSDKFTQPVLDTTQTVTIVPQQVMREQTASTLTDVLRNVSGMGTFSAGEGAGPPSMGDAIIMRGFDAKDSIYVDNVRDTGTISRDVFNTEAVEVFKGPAGTDAGRSAPNGAINLVTKQARKGNFSDLSIGAGTARYKRSTLDLNRELDGLPNAAFRLNLMGEDAGVAGRDRITNRRWGIAPALAMGLGTPTRTYLNVQHVRQNNVPDAGIPTVGLSGFSGNYAPLGNMPEPRRKNFYGSSSDRDKSESTMATLRFEHDLASGAALRNTTRWAKTSQDFLATFSAFPVMPISPDPNALMLQRQMFSKDVSNEIYTNQTNLNTEFQTGALTHEVSMGLELTREQQINYGQQRTPTALPPINAQNPSYGPGANIVRTGENTRGRTDTLALYAFDTIKLDARWQLNGGLRLDRYKTTFRSVNDSISASDNLLTWKAGVLYKPASNGSMYANYAVAQQPPGSSTFSLVNSMTTMDLVRGIVTDANMKPQKAKTVELGTKWELFNRSLLLTGALFRTDVDNEVEIDSSGEFNQIGKKRVQGLELSASGSITRDWDMLASYTYQKTKVVRGVSAVADGSSGLGYAPKNSLSLWSTYRISGAATVGAGGRYDSGFKRWVRDYPSPEQTPSYWTMDAMASYRFNAQTDLQLNVFNLFDKQYVAAINHLGLRYIPGLGRSARVTLNFQF</sequence>
<comment type="caution">
    <text evidence="18">The sequence shown here is derived from an EMBL/GenBank/DDBJ whole genome shotgun (WGS) entry which is preliminary data.</text>
</comment>
<evidence type="ECO:0000256" key="8">
    <source>
        <dbReference type="ARBA" id="ARBA00023004"/>
    </source>
</evidence>
<evidence type="ECO:0000256" key="14">
    <source>
        <dbReference type="PROSITE-ProRule" id="PRU01360"/>
    </source>
</evidence>
<dbReference type="GO" id="GO:0015344">
    <property type="term" value="F:siderophore uptake transmembrane transporter activity"/>
    <property type="evidence" value="ECO:0007669"/>
    <property type="project" value="TreeGrafter"/>
</dbReference>
<evidence type="ECO:0000256" key="3">
    <source>
        <dbReference type="ARBA" id="ARBA00022448"/>
    </source>
</evidence>
<keyword evidence="7" id="KW-0732">Signal</keyword>
<dbReference type="SUPFAM" id="SSF56935">
    <property type="entry name" value="Porins"/>
    <property type="match status" value="1"/>
</dbReference>
<dbReference type="InterPro" id="IPR039426">
    <property type="entry name" value="TonB-dep_rcpt-like"/>
</dbReference>
<keyword evidence="4 14" id="KW-1134">Transmembrane beta strand</keyword>
<keyword evidence="3 14" id="KW-0813">Transport</keyword>
<comment type="similarity">
    <text evidence="2 14 15">Belongs to the TonB-dependent receptor family.</text>
</comment>
<dbReference type="EMBL" id="SSWX01000001">
    <property type="protein sequence ID" value="THJ36577.1"/>
    <property type="molecule type" value="Genomic_DNA"/>
</dbReference>
<dbReference type="GO" id="GO:0009279">
    <property type="term" value="C:cell outer membrane"/>
    <property type="evidence" value="ECO:0007669"/>
    <property type="project" value="UniProtKB-SubCell"/>
</dbReference>
<keyword evidence="19" id="KW-1185">Reference proteome</keyword>
<keyword evidence="9" id="KW-0406">Ion transport</keyword>
<protein>
    <submittedName>
        <fullName evidence="18">Catecholate siderophore receptor Fiu</fullName>
    </submittedName>
</protein>
<dbReference type="PROSITE" id="PS52016">
    <property type="entry name" value="TONB_DEPENDENT_REC_3"/>
    <property type="match status" value="1"/>
</dbReference>
<keyword evidence="11 14" id="KW-0472">Membrane</keyword>
<dbReference type="Pfam" id="PF00593">
    <property type="entry name" value="TonB_dep_Rec_b-barrel"/>
    <property type="match status" value="1"/>
</dbReference>
<proteinExistence type="inferred from homology"/>
<evidence type="ECO:0000256" key="9">
    <source>
        <dbReference type="ARBA" id="ARBA00023065"/>
    </source>
</evidence>
<keyword evidence="6 14" id="KW-0812">Transmembrane</keyword>
<keyword evidence="8" id="KW-0408">Iron</keyword>
<evidence type="ECO:0000259" key="16">
    <source>
        <dbReference type="Pfam" id="PF00593"/>
    </source>
</evidence>
<dbReference type="NCBIfam" id="NF007349">
    <property type="entry name" value="PRK09840.1"/>
    <property type="match status" value="1"/>
</dbReference>
<dbReference type="Proteomes" id="UP000306236">
    <property type="component" value="Unassembled WGS sequence"/>
</dbReference>